<dbReference type="Proteomes" id="UP001472866">
    <property type="component" value="Chromosome 02"/>
</dbReference>
<sequence>MKRIFGVRKEKPPPPSLDDATNNINARGDNVDSRVAKLDAQLAKYKAQISKMRPGASQDAVKRRALVILKQKRMYEGQREQLYQQSFNLENASFAAQNIKDNITQVQAMKAAHKDFKKQFKAKELDIDYIDNMQDDMMDMMEMTNEINESLGRTYAVPDEIDEADLMDELDALELELGDEALEEGNEGEPSYLQEPDLPSAPTGQGADEFGVPEEQREEGQAEPVAANQG</sequence>
<accession>A0A7S3FPE3</accession>
<keyword evidence="2" id="KW-0175">Coiled coil</keyword>
<feature type="region of interest" description="Disordered" evidence="3">
    <location>
        <begin position="177"/>
        <end position="230"/>
    </location>
</feature>
<evidence type="ECO:0000313" key="6">
    <source>
        <dbReference type="Proteomes" id="UP001472866"/>
    </source>
</evidence>
<proteinExistence type="inferred from homology"/>
<dbReference type="GO" id="GO:0005771">
    <property type="term" value="C:multivesicular body"/>
    <property type="evidence" value="ECO:0007669"/>
    <property type="project" value="TreeGrafter"/>
</dbReference>
<dbReference type="GO" id="GO:0006900">
    <property type="term" value="P:vesicle budding from membrane"/>
    <property type="evidence" value="ECO:0007669"/>
    <property type="project" value="TreeGrafter"/>
</dbReference>
<evidence type="ECO:0000256" key="2">
    <source>
        <dbReference type="ARBA" id="ARBA00023054"/>
    </source>
</evidence>
<evidence type="ECO:0000313" key="5">
    <source>
        <dbReference type="EMBL" id="WZN59686.1"/>
    </source>
</evidence>
<protein>
    <submittedName>
        <fullName evidence="5">Vacuolar protein sorting-associated protein</fullName>
    </submittedName>
</protein>
<evidence type="ECO:0000313" key="4">
    <source>
        <dbReference type="EMBL" id="CAE0193290.1"/>
    </source>
</evidence>
<dbReference type="GO" id="GO:0032511">
    <property type="term" value="P:late endosome to vacuole transport via multivesicular body sorting pathway"/>
    <property type="evidence" value="ECO:0007669"/>
    <property type="project" value="TreeGrafter"/>
</dbReference>
<reference evidence="5 6" key="2">
    <citation type="submission" date="2024-03" db="EMBL/GenBank/DDBJ databases">
        <title>Complete genome sequence of the green alga Chloropicon roscoffensis RCC1871.</title>
        <authorList>
            <person name="Lemieux C."/>
            <person name="Pombert J.-F."/>
            <person name="Otis C."/>
            <person name="Turmel M."/>
        </authorList>
    </citation>
    <scope>NUCLEOTIDE SEQUENCE [LARGE SCALE GENOMIC DNA]</scope>
    <source>
        <strain evidence="5 6">RCC1871</strain>
    </source>
</reference>
<reference evidence="4" key="1">
    <citation type="submission" date="2021-01" db="EMBL/GenBank/DDBJ databases">
        <authorList>
            <person name="Corre E."/>
            <person name="Pelletier E."/>
            <person name="Niang G."/>
            <person name="Scheremetjew M."/>
            <person name="Finn R."/>
            <person name="Kale V."/>
            <person name="Holt S."/>
            <person name="Cochrane G."/>
            <person name="Meng A."/>
            <person name="Brown T."/>
            <person name="Cohen L."/>
        </authorList>
    </citation>
    <scope>NUCLEOTIDE SEQUENCE</scope>
    <source>
        <strain evidence="4">RCC1871</strain>
    </source>
</reference>
<evidence type="ECO:0000256" key="3">
    <source>
        <dbReference type="SAM" id="MobiDB-lite"/>
    </source>
</evidence>
<gene>
    <name evidence="4" type="ORF">CROS1456_LOCUS6380</name>
    <name evidence="5" type="ORF">HKI87_02g12120</name>
</gene>
<dbReference type="PANTHER" id="PTHR22761:SF12">
    <property type="entry name" value="CHARGED MULTIVESICULAR BODY PROTEIN 5"/>
    <property type="match status" value="1"/>
</dbReference>
<comment type="similarity">
    <text evidence="1">Belongs to the SNF7 family.</text>
</comment>
<keyword evidence="6" id="KW-1185">Reference proteome</keyword>
<feature type="compositionally biased region" description="Acidic residues" evidence="3">
    <location>
        <begin position="177"/>
        <end position="187"/>
    </location>
</feature>
<dbReference type="EMBL" id="HBHZ01008254">
    <property type="protein sequence ID" value="CAE0193290.1"/>
    <property type="molecule type" value="Transcribed_RNA"/>
</dbReference>
<dbReference type="AlphaFoldDB" id="A0A7S3FPE3"/>
<dbReference type="PANTHER" id="PTHR22761">
    <property type="entry name" value="CHARGED MULTIVESICULAR BODY PROTEIN"/>
    <property type="match status" value="1"/>
</dbReference>
<evidence type="ECO:0000256" key="1">
    <source>
        <dbReference type="ARBA" id="ARBA00006190"/>
    </source>
</evidence>
<organism evidence="4">
    <name type="scientific">Chloropicon roscoffensis</name>
    <dbReference type="NCBI Taxonomy" id="1461544"/>
    <lineage>
        <taxon>Eukaryota</taxon>
        <taxon>Viridiplantae</taxon>
        <taxon>Chlorophyta</taxon>
        <taxon>Chloropicophyceae</taxon>
        <taxon>Chloropicales</taxon>
        <taxon>Chloropicaceae</taxon>
        <taxon>Chloropicon</taxon>
    </lineage>
</organism>
<dbReference type="InterPro" id="IPR005024">
    <property type="entry name" value="Snf7_fam"/>
</dbReference>
<name>A0A7S3FPE3_9CHLO</name>
<dbReference type="Pfam" id="PF03357">
    <property type="entry name" value="Snf7"/>
    <property type="match status" value="1"/>
</dbReference>
<dbReference type="Gene3D" id="6.10.250.1710">
    <property type="match status" value="1"/>
</dbReference>
<feature type="region of interest" description="Disordered" evidence="3">
    <location>
        <begin position="1"/>
        <end position="28"/>
    </location>
</feature>
<dbReference type="EMBL" id="CP151502">
    <property type="protein sequence ID" value="WZN59686.1"/>
    <property type="molecule type" value="Genomic_DNA"/>
</dbReference>